<dbReference type="RefSeq" id="WP_084409822.1">
    <property type="nucleotide sequence ID" value="NZ_FWXR01000006.1"/>
</dbReference>
<dbReference type="InterPro" id="IPR029479">
    <property type="entry name" value="Nitroreductase"/>
</dbReference>
<evidence type="ECO:0000256" key="2">
    <source>
        <dbReference type="ARBA" id="ARBA00022630"/>
    </source>
</evidence>
<evidence type="ECO:0000259" key="9">
    <source>
        <dbReference type="Pfam" id="PF00881"/>
    </source>
</evidence>
<dbReference type="EC" id="1.-.-.-" evidence="7"/>
<feature type="binding site" evidence="8">
    <location>
        <position position="42"/>
    </location>
    <ligand>
        <name>FMN</name>
        <dbReference type="ChEBI" id="CHEBI:58210"/>
        <note>ligand shared between dimeric partners</note>
    </ligand>
</feature>
<evidence type="ECO:0000256" key="8">
    <source>
        <dbReference type="PIRSR" id="PIRSR000232-1"/>
    </source>
</evidence>
<organism evidence="10 11">
    <name type="scientific">Fulvimarina manganoxydans</name>
    <dbReference type="NCBI Taxonomy" id="937218"/>
    <lineage>
        <taxon>Bacteria</taxon>
        <taxon>Pseudomonadati</taxon>
        <taxon>Pseudomonadota</taxon>
        <taxon>Alphaproteobacteria</taxon>
        <taxon>Hyphomicrobiales</taxon>
        <taxon>Aurantimonadaceae</taxon>
        <taxon>Fulvimarina</taxon>
    </lineage>
</organism>
<protein>
    <recommendedName>
        <fullName evidence="7">Putative NAD(P)H nitroreductase</fullName>
        <ecNumber evidence="7">1.-.-.-</ecNumber>
    </recommendedName>
</protein>
<dbReference type="InterPro" id="IPR000415">
    <property type="entry name" value="Nitroreductase-like"/>
</dbReference>
<proteinExistence type="inferred from homology"/>
<evidence type="ECO:0000256" key="1">
    <source>
        <dbReference type="ARBA" id="ARBA00007118"/>
    </source>
</evidence>
<dbReference type="Pfam" id="PF00881">
    <property type="entry name" value="Nitroreductase"/>
    <property type="match status" value="1"/>
</dbReference>
<name>A0A1W2BB95_9HYPH</name>
<dbReference type="EMBL" id="FWXR01000006">
    <property type="protein sequence ID" value="SMC70186.1"/>
    <property type="molecule type" value="Genomic_DNA"/>
</dbReference>
<keyword evidence="2 7" id="KW-0285">Flavoprotein</keyword>
<dbReference type="SUPFAM" id="SSF55469">
    <property type="entry name" value="FMN-dependent nitroreductase-like"/>
    <property type="match status" value="1"/>
</dbReference>
<dbReference type="PANTHER" id="PTHR43821:SF1">
    <property type="entry name" value="NAD(P)H NITROREDUCTASE YDJA-RELATED"/>
    <property type="match status" value="1"/>
</dbReference>
<dbReference type="CDD" id="cd02135">
    <property type="entry name" value="YdjA-like"/>
    <property type="match status" value="1"/>
</dbReference>
<evidence type="ECO:0000256" key="7">
    <source>
        <dbReference type="PIRNR" id="PIRNR000232"/>
    </source>
</evidence>
<comment type="cofactor">
    <cofactor evidence="8">
        <name>FMN</name>
        <dbReference type="ChEBI" id="CHEBI:58210"/>
    </cofactor>
    <text evidence="8">Binds 1 FMN per subunit.</text>
</comment>
<dbReference type="GO" id="GO:0016491">
    <property type="term" value="F:oxidoreductase activity"/>
    <property type="evidence" value="ECO:0007669"/>
    <property type="project" value="UniProtKB-UniRule"/>
</dbReference>
<dbReference type="InterPro" id="IPR052530">
    <property type="entry name" value="NAD(P)H_nitroreductase"/>
</dbReference>
<keyword evidence="4 7" id="KW-0521">NADP</keyword>
<keyword evidence="11" id="KW-1185">Reference proteome</keyword>
<accession>A0A1W2BB95</accession>
<dbReference type="PANTHER" id="PTHR43821">
    <property type="entry name" value="NAD(P)H NITROREDUCTASE YDJA-RELATED"/>
    <property type="match status" value="1"/>
</dbReference>
<keyword evidence="3 7" id="KW-0288">FMN</keyword>
<reference evidence="10 11" key="1">
    <citation type="submission" date="2017-04" db="EMBL/GenBank/DDBJ databases">
        <authorList>
            <person name="Afonso C.L."/>
            <person name="Miller P.J."/>
            <person name="Scott M.A."/>
            <person name="Spackman E."/>
            <person name="Goraichik I."/>
            <person name="Dimitrov K.M."/>
            <person name="Suarez D.L."/>
            <person name="Swayne D.E."/>
        </authorList>
    </citation>
    <scope>NUCLEOTIDE SEQUENCE [LARGE SCALE GENOMIC DNA]</scope>
    <source>
        <strain evidence="10 11">CGMCC 1.10972</strain>
    </source>
</reference>
<comment type="similarity">
    <text evidence="1 7">Belongs to the nitroreductase family.</text>
</comment>
<evidence type="ECO:0000313" key="10">
    <source>
        <dbReference type="EMBL" id="SMC70186.1"/>
    </source>
</evidence>
<dbReference type="AlphaFoldDB" id="A0A1W2BB95"/>
<feature type="binding site" evidence="8">
    <location>
        <position position="38"/>
    </location>
    <ligand>
        <name>FMN</name>
        <dbReference type="ChEBI" id="CHEBI:58210"/>
        <note>ligand shared between dimeric partners</note>
    </ligand>
</feature>
<sequence length="198" mass="21432">MSDILHYLKTRRSVAIPSLAAPAPEAQDLEDILTVAARVPDHGKLAPWRFILIRGDGAVIAGRRLADLVERREGSLSETRRRVEETRFTRAPLVVAVVSTAAEHVKIPVWEQQLSAGAVCMNLIHAAYAKGFGANWVTEWVAYDDEAKAILAIGEGEAVAGFIHLGRPTETLSDRPRPALADVVREIGPDGEAGEATL</sequence>
<gene>
    <name evidence="10" type="ORF">SAMN06297251_10619</name>
</gene>
<evidence type="ECO:0000256" key="5">
    <source>
        <dbReference type="ARBA" id="ARBA00023002"/>
    </source>
</evidence>
<evidence type="ECO:0000256" key="3">
    <source>
        <dbReference type="ARBA" id="ARBA00022643"/>
    </source>
</evidence>
<dbReference type="Proteomes" id="UP000192656">
    <property type="component" value="Unassembled WGS sequence"/>
</dbReference>
<dbReference type="Gene3D" id="3.40.109.10">
    <property type="entry name" value="NADH Oxidase"/>
    <property type="match status" value="1"/>
</dbReference>
<dbReference type="STRING" id="937218.SAMN06297251_10619"/>
<keyword evidence="6 7" id="KW-0520">NAD</keyword>
<evidence type="ECO:0000256" key="6">
    <source>
        <dbReference type="ARBA" id="ARBA00023027"/>
    </source>
</evidence>
<dbReference type="InterPro" id="IPR026021">
    <property type="entry name" value="YdjA-like"/>
</dbReference>
<dbReference type="OrthoDB" id="9804207at2"/>
<feature type="domain" description="Nitroreductase" evidence="9">
    <location>
        <begin position="9"/>
        <end position="167"/>
    </location>
</feature>
<dbReference type="PIRSF" id="PIRSF000232">
    <property type="entry name" value="YdjA"/>
    <property type="match status" value="1"/>
</dbReference>
<keyword evidence="5 7" id="KW-0560">Oxidoreductase</keyword>
<evidence type="ECO:0000313" key="11">
    <source>
        <dbReference type="Proteomes" id="UP000192656"/>
    </source>
</evidence>
<feature type="binding site" description="in other chain" evidence="8">
    <location>
        <begin position="11"/>
        <end position="13"/>
    </location>
    <ligand>
        <name>FMN</name>
        <dbReference type="ChEBI" id="CHEBI:58210"/>
        <note>ligand shared between dimeric partners</note>
    </ligand>
</feature>
<evidence type="ECO:0000256" key="4">
    <source>
        <dbReference type="ARBA" id="ARBA00022857"/>
    </source>
</evidence>
<feature type="binding site" description="in other chain" evidence="8">
    <location>
        <begin position="136"/>
        <end position="138"/>
    </location>
    <ligand>
        <name>FMN</name>
        <dbReference type="ChEBI" id="CHEBI:58210"/>
        <note>ligand shared between dimeric partners</note>
    </ligand>
</feature>